<name>A0A843UVK2_COLES</name>
<dbReference type="InterPro" id="IPR037070">
    <property type="entry name" value="Formiminotransferase_C_sf"/>
</dbReference>
<dbReference type="SMART" id="SM01222">
    <property type="entry name" value="FTCD_N"/>
    <property type="match status" value="1"/>
</dbReference>
<dbReference type="SMART" id="SM01221">
    <property type="entry name" value="FTCD"/>
    <property type="match status" value="1"/>
</dbReference>
<organism evidence="5 6">
    <name type="scientific">Colocasia esculenta</name>
    <name type="common">Wild taro</name>
    <name type="synonym">Arum esculentum</name>
    <dbReference type="NCBI Taxonomy" id="4460"/>
    <lineage>
        <taxon>Eukaryota</taxon>
        <taxon>Viridiplantae</taxon>
        <taxon>Streptophyta</taxon>
        <taxon>Embryophyta</taxon>
        <taxon>Tracheophyta</taxon>
        <taxon>Spermatophyta</taxon>
        <taxon>Magnoliopsida</taxon>
        <taxon>Liliopsida</taxon>
        <taxon>Araceae</taxon>
        <taxon>Aroideae</taxon>
        <taxon>Colocasieae</taxon>
        <taxon>Colocasia</taxon>
    </lineage>
</organism>
<proteinExistence type="predicted"/>
<dbReference type="PANTHER" id="PTHR12234:SF5">
    <property type="entry name" value="PUTATIVE, EXPRESSED-RELATED"/>
    <property type="match status" value="1"/>
</dbReference>
<keyword evidence="2" id="KW-0808">Transferase</keyword>
<reference evidence="5" key="1">
    <citation type="submission" date="2017-07" db="EMBL/GenBank/DDBJ databases">
        <title>Taro Niue Genome Assembly and Annotation.</title>
        <authorList>
            <person name="Atibalentja N."/>
            <person name="Keating K."/>
            <person name="Fields C.J."/>
        </authorList>
    </citation>
    <scope>NUCLEOTIDE SEQUENCE</scope>
    <source>
        <strain evidence="5">Niue_2</strain>
        <tissue evidence="5">Leaf</tissue>
    </source>
</reference>
<evidence type="ECO:0000259" key="3">
    <source>
        <dbReference type="SMART" id="SM01221"/>
    </source>
</evidence>
<dbReference type="InterPro" id="IPR012886">
    <property type="entry name" value="Formiminotransferase_N"/>
</dbReference>
<gene>
    <name evidence="5" type="ORF">Taro_016216</name>
</gene>
<evidence type="ECO:0000313" key="5">
    <source>
        <dbReference type="EMBL" id="MQL83719.1"/>
    </source>
</evidence>
<dbReference type="InterPro" id="IPR051623">
    <property type="entry name" value="FTCD"/>
</dbReference>
<accession>A0A843UVK2</accession>
<feature type="domain" description="Formiminotransferase N-terminal subdomain" evidence="4">
    <location>
        <begin position="64"/>
        <end position="259"/>
    </location>
</feature>
<dbReference type="InterPro" id="IPR013802">
    <property type="entry name" value="Formiminotransferase_C"/>
</dbReference>
<keyword evidence="6" id="KW-1185">Reference proteome</keyword>
<sequence length="362" mass="39826">MAFRSRVRLLGIPRSTNSAKTHPEVGSVIALSIEQEGATAEERRMDSQRVDKEKNNKLGIRNSKLLGCKLYISESRNRAAMDAIERAAKVDPEAAIVNKFEDRDYNRARYTLVSYIVHDGATGITYTPLRQTLLSMVEAALAAINLQAHLGAHPRLGVVDHISFHPLAQASLEDAAQVAKLTAADIGNGLQVPVFLYEAAHPNNRALDAIRREFGYYRPNFRGSQWAGWALPEVLPEKPDEGPSRVDPAKGMTVIGASPWMETYNVPILSTDISVARRIARQVSARGGGLPMVQTIGLVHGDDAVEVACMLLDPARVGAERVQSMVEMLAAEEGLDVEKGYFTDFSQEMIIERYMKLVSMDN</sequence>
<dbReference type="AlphaFoldDB" id="A0A843UVK2"/>
<evidence type="ECO:0000313" key="6">
    <source>
        <dbReference type="Proteomes" id="UP000652761"/>
    </source>
</evidence>
<dbReference type="SUPFAM" id="SSF55116">
    <property type="entry name" value="Formiminotransferase domain of formiminotransferase-cyclodeaminase"/>
    <property type="match status" value="2"/>
</dbReference>
<dbReference type="Pfam" id="PF07837">
    <property type="entry name" value="FTCD_N"/>
    <property type="match status" value="1"/>
</dbReference>
<evidence type="ECO:0000256" key="1">
    <source>
        <dbReference type="ARBA" id="ARBA00012252"/>
    </source>
</evidence>
<protein>
    <recommendedName>
        <fullName evidence="1">glutamate formimidoyltransferase</fullName>
        <ecNumber evidence="1">2.1.2.5</ecNumber>
    </recommendedName>
</protein>
<dbReference type="EMBL" id="NMUH01000713">
    <property type="protein sequence ID" value="MQL83719.1"/>
    <property type="molecule type" value="Genomic_DNA"/>
</dbReference>
<dbReference type="GO" id="GO:0030409">
    <property type="term" value="F:glutamate formimidoyltransferase activity"/>
    <property type="evidence" value="ECO:0007669"/>
    <property type="project" value="UniProtKB-EC"/>
</dbReference>
<dbReference type="GO" id="GO:0005542">
    <property type="term" value="F:folic acid binding"/>
    <property type="evidence" value="ECO:0007669"/>
    <property type="project" value="InterPro"/>
</dbReference>
<dbReference type="PANTHER" id="PTHR12234">
    <property type="entry name" value="FORMIMINOTRANSFERASE-CYCLODEAMINASE"/>
    <property type="match status" value="1"/>
</dbReference>
<evidence type="ECO:0000256" key="2">
    <source>
        <dbReference type="ARBA" id="ARBA00022679"/>
    </source>
</evidence>
<dbReference type="Gene3D" id="3.30.990.10">
    <property type="entry name" value="Formiminotransferase, N-terminal subdomain"/>
    <property type="match status" value="1"/>
</dbReference>
<dbReference type="EC" id="2.1.2.5" evidence="1"/>
<feature type="domain" description="Formiminotransferase C-terminal subdomain" evidence="3">
    <location>
        <begin position="264"/>
        <end position="354"/>
    </location>
</feature>
<evidence type="ECO:0000259" key="4">
    <source>
        <dbReference type="SMART" id="SM01222"/>
    </source>
</evidence>
<dbReference type="InterPro" id="IPR037064">
    <property type="entry name" value="Formiminotransferase_N_sf"/>
</dbReference>
<dbReference type="Proteomes" id="UP000652761">
    <property type="component" value="Unassembled WGS sequence"/>
</dbReference>
<dbReference type="OrthoDB" id="48036at2759"/>
<dbReference type="Gene3D" id="3.30.70.670">
    <property type="entry name" value="Formiminotransferase, C-terminal subdomain"/>
    <property type="match status" value="1"/>
</dbReference>
<dbReference type="InterPro" id="IPR022384">
    <property type="entry name" value="FormiminoTrfase_cat_dom_sf"/>
</dbReference>
<comment type="caution">
    <text evidence="5">The sequence shown here is derived from an EMBL/GenBank/DDBJ whole genome shotgun (WGS) entry which is preliminary data.</text>
</comment>